<dbReference type="InterPro" id="IPR032689">
    <property type="entry name" value="TraG-D_C"/>
</dbReference>
<dbReference type="EMBL" id="JAOQKC010000002">
    <property type="protein sequence ID" value="MCU6695660.1"/>
    <property type="molecule type" value="Genomic_DNA"/>
</dbReference>
<dbReference type="SUPFAM" id="SSF52540">
    <property type="entry name" value="P-loop containing nucleoside triphosphate hydrolases"/>
    <property type="match status" value="1"/>
</dbReference>
<keyword evidence="4 7" id="KW-1133">Transmembrane helix</keyword>
<reference evidence="9 10" key="1">
    <citation type="journal article" date="2021" name="ISME Commun">
        <title>Automated analysis of genomic sequences facilitates high-throughput and comprehensive description of bacteria.</title>
        <authorList>
            <person name="Hitch T.C.A."/>
        </authorList>
    </citation>
    <scope>NUCLEOTIDE SEQUENCE [LARGE SCALE GENOMIC DNA]</scope>
    <source>
        <strain evidence="9 10">Sanger_04</strain>
    </source>
</reference>
<feature type="domain" description="TraD/TraG TraM recognition site" evidence="8">
    <location>
        <begin position="603"/>
        <end position="726"/>
    </location>
</feature>
<accession>A0ABT2RTL9</accession>
<dbReference type="CDD" id="cd01127">
    <property type="entry name" value="TrwB_TraG_TraD_VirD4"/>
    <property type="match status" value="1"/>
</dbReference>
<name>A0ABT2RTL9_9FIRM</name>
<evidence type="ECO:0000256" key="1">
    <source>
        <dbReference type="ARBA" id="ARBA00004651"/>
    </source>
</evidence>
<organism evidence="9 10">
    <name type="scientific">Laedolimicola ammoniilytica</name>
    <dbReference type="NCBI Taxonomy" id="2981771"/>
    <lineage>
        <taxon>Bacteria</taxon>
        <taxon>Bacillati</taxon>
        <taxon>Bacillota</taxon>
        <taxon>Clostridia</taxon>
        <taxon>Lachnospirales</taxon>
        <taxon>Lachnospiraceae</taxon>
        <taxon>Laedolimicola</taxon>
    </lineage>
</organism>
<feature type="transmembrane region" description="Helical" evidence="7">
    <location>
        <begin position="80"/>
        <end position="98"/>
    </location>
</feature>
<feature type="transmembrane region" description="Helical" evidence="7">
    <location>
        <begin position="23"/>
        <end position="42"/>
    </location>
</feature>
<feature type="region of interest" description="Disordered" evidence="6">
    <location>
        <begin position="853"/>
        <end position="920"/>
    </location>
</feature>
<dbReference type="Gene3D" id="3.40.50.300">
    <property type="entry name" value="P-loop containing nucleotide triphosphate hydrolases"/>
    <property type="match status" value="2"/>
</dbReference>
<comment type="subcellular location">
    <subcellularLocation>
        <location evidence="1">Cell membrane</location>
        <topology evidence="1">Multi-pass membrane protein</topology>
    </subcellularLocation>
</comment>
<keyword evidence="3 7" id="KW-0812">Transmembrane</keyword>
<evidence type="ECO:0000256" key="6">
    <source>
        <dbReference type="SAM" id="MobiDB-lite"/>
    </source>
</evidence>
<dbReference type="InterPro" id="IPR051539">
    <property type="entry name" value="T4SS-coupling_protein"/>
</dbReference>
<sequence>MLKDLIKYIEKLKDESPEKMKKLKALIALSILGAFYLIGVILQEFDTELKLKNLLSPDGKKFTWNPVVCLRYSLFSKEGWILFFALVLGLVFLGLYLVPKRAKINPAVETDDKGVIRKEYATYGSARKVGEEEAEKYYEVGKAKDVDGMIFGQFDKKGNRVCAMKAGPTDNQNVYIVGSPGTGKSYALIRSLILQSVKTKTSFAVVDSKGELIRDLYKTVRSEGFVNKIFNLVEPEFSDSWDCLGECFDEYGDYVSNRAEDFVDTLFANTTDNNNSGDEFFEKGEKNLLSMFVNFVLQRYIKYVLEEYKTVLTALISGLPEVKFEEMPKTTEIFKKWRYARNMYGARAKMWKLRIPIEEIEKTLELINSCIRMEDVFEEESRRKVKARLEEFLGEADPKEFNSDAAHIFIDEMLDNEQRWVMNKVNLKRWCSQGIATTHRSELRDVLYELLLFSGKTDSDAQEMIETIEHGEGTPRCTISEVYYLVITKSTKEIDVLFKDVDKSSPAGIAYCTYCDSTDTARLSWKQGLTTRLAIFKDQNIRRITSNRDIELSKMGDQPTAIWLKISDKTRTYSALTSLFFSFLISDNSDAFDHAADQNRKLPIRIIVDEAANVGAIKVLPVAIASIRSRKMSIVLAVQKMNHLEALYGEQEAETIQACCDYLVFLGSNDEQSAKFMETRSGIETIQVASEREAYRKFAPDSALKNYMVTIAEGQRNVYNMDEIWTLEPRTLLLAKRGAYVLKLNTFGWNLHPLSNGGDLPQMRTIEYSTAKDKYPYFDYCIDSFYCEQPKIIAIRKQLSMELPHVNLLKTVEEVCANYTRRYEEREKWLNGTEELARAVQKLDDVTEVEEIEEVHEAESVSTSQESVDGANKTAEEEKHIDEGVKPKEPLKREIEAQNEELDAPIIGKSRRNVRGGKLD</sequence>
<evidence type="ECO:0000313" key="10">
    <source>
        <dbReference type="Proteomes" id="UP001652461"/>
    </source>
</evidence>
<keyword evidence="5 7" id="KW-0472">Membrane</keyword>
<dbReference type="PANTHER" id="PTHR37937">
    <property type="entry name" value="CONJUGATIVE TRANSFER: DNA TRANSPORT"/>
    <property type="match status" value="1"/>
</dbReference>
<evidence type="ECO:0000256" key="2">
    <source>
        <dbReference type="ARBA" id="ARBA00022475"/>
    </source>
</evidence>
<dbReference type="InterPro" id="IPR027417">
    <property type="entry name" value="P-loop_NTPase"/>
</dbReference>
<evidence type="ECO:0000259" key="8">
    <source>
        <dbReference type="Pfam" id="PF12696"/>
    </source>
</evidence>
<comment type="caution">
    <text evidence="9">The sequence shown here is derived from an EMBL/GenBank/DDBJ whole genome shotgun (WGS) entry which is preliminary data.</text>
</comment>
<keyword evidence="2" id="KW-1003">Cell membrane</keyword>
<dbReference type="RefSeq" id="WP_262670595.1">
    <property type="nucleotide sequence ID" value="NZ_JAOQKC010000002.1"/>
</dbReference>
<feature type="compositionally biased region" description="Basic and acidic residues" evidence="6">
    <location>
        <begin position="874"/>
        <end position="896"/>
    </location>
</feature>
<feature type="compositionally biased region" description="Basic residues" evidence="6">
    <location>
        <begin position="909"/>
        <end position="920"/>
    </location>
</feature>
<evidence type="ECO:0000256" key="3">
    <source>
        <dbReference type="ARBA" id="ARBA00022692"/>
    </source>
</evidence>
<evidence type="ECO:0000256" key="4">
    <source>
        <dbReference type="ARBA" id="ARBA00022989"/>
    </source>
</evidence>
<proteinExistence type="predicted"/>
<gene>
    <name evidence="9" type="ORF">OCV63_01950</name>
</gene>
<dbReference type="Pfam" id="PF12696">
    <property type="entry name" value="TraG-D_C"/>
    <property type="match status" value="1"/>
</dbReference>
<evidence type="ECO:0000256" key="5">
    <source>
        <dbReference type="ARBA" id="ARBA00023136"/>
    </source>
</evidence>
<keyword evidence="10" id="KW-1185">Reference proteome</keyword>
<protein>
    <submittedName>
        <fullName evidence="9">Type IV secretory system conjugative DNA transfer family protein</fullName>
    </submittedName>
</protein>
<dbReference type="PANTHER" id="PTHR37937:SF1">
    <property type="entry name" value="CONJUGATIVE TRANSFER: DNA TRANSPORT"/>
    <property type="match status" value="1"/>
</dbReference>
<evidence type="ECO:0000313" key="9">
    <source>
        <dbReference type="EMBL" id="MCU6695660.1"/>
    </source>
</evidence>
<evidence type="ECO:0000256" key="7">
    <source>
        <dbReference type="SAM" id="Phobius"/>
    </source>
</evidence>
<dbReference type="Proteomes" id="UP001652461">
    <property type="component" value="Unassembled WGS sequence"/>
</dbReference>